<organism evidence="1 2">
    <name type="scientific">Zarea fungicola</name>
    <dbReference type="NCBI Taxonomy" id="93591"/>
    <lineage>
        <taxon>Eukaryota</taxon>
        <taxon>Fungi</taxon>
        <taxon>Dikarya</taxon>
        <taxon>Ascomycota</taxon>
        <taxon>Pezizomycotina</taxon>
        <taxon>Sordariomycetes</taxon>
        <taxon>Hypocreomycetidae</taxon>
        <taxon>Hypocreales</taxon>
        <taxon>Cordycipitaceae</taxon>
        <taxon>Zarea</taxon>
    </lineage>
</organism>
<dbReference type="Proteomes" id="UP001143910">
    <property type="component" value="Unassembled WGS sequence"/>
</dbReference>
<accession>A0ACC1NVP7</accession>
<evidence type="ECO:0000313" key="2">
    <source>
        <dbReference type="Proteomes" id="UP001143910"/>
    </source>
</evidence>
<comment type="caution">
    <text evidence="1">The sequence shown here is derived from an EMBL/GenBank/DDBJ whole genome shotgun (WGS) entry which is preliminary data.</text>
</comment>
<gene>
    <name evidence="1" type="ORF">NQ176_g1306</name>
</gene>
<sequence length="486" mass="53358">MLVSPLSTYTIQVWRLLARLLLRCLVPDREIRPVSAARLGSRNSEDPSGAPIPRWYPPDDGDGRLDTRIHGRFMMPDWKRHPENYPRGPPIPPWVPIAYLSHWAQPTEHDPPGNSTPLAYDANRGDEHADAHDVPTWAHWAQPAQAYPHYIPVDGADRNPRSHFQYPNPYVYHPPTRTFPTQIPNPLGFPDRNWRQVITTSPGGDDADAANLKGSVLRPSQTYAWPGRGVGLRIGTGGSDQSGLLVKLLDKYIQECVEVKQETPFLVEFYSSDSAVTIDYLTENVIDLGFTDTILLDTLLKDEGIADRRETGWRDHWMLADPDGPTIFLSRSDASSSYVKESSIWSAIGRTPSTSTAATWYASSGSSAADTLAEAAMIGAYTLTDSDTWLSASEEIRSKLATFTIVTDKDNFLVKPAELVVGSSAKYKDRANDFVDWVISEDGGQEVIKSFTATRTEAPPAVGSSDAATEASSKTATGINSANSAA</sequence>
<name>A0ACC1NVP7_9HYPO</name>
<evidence type="ECO:0000313" key="1">
    <source>
        <dbReference type="EMBL" id="KAJ2982556.1"/>
    </source>
</evidence>
<protein>
    <submittedName>
        <fullName evidence="1">Uncharacterized protein</fullName>
    </submittedName>
</protein>
<proteinExistence type="predicted"/>
<reference evidence="1" key="1">
    <citation type="submission" date="2022-08" db="EMBL/GenBank/DDBJ databases">
        <title>Genome Sequence of Lecanicillium fungicola.</title>
        <authorList>
            <person name="Buettner E."/>
        </authorList>
    </citation>
    <scope>NUCLEOTIDE SEQUENCE</scope>
    <source>
        <strain evidence="1">Babe33</strain>
    </source>
</reference>
<dbReference type="EMBL" id="JANJQO010000070">
    <property type="protein sequence ID" value="KAJ2982556.1"/>
    <property type="molecule type" value="Genomic_DNA"/>
</dbReference>
<keyword evidence="2" id="KW-1185">Reference proteome</keyword>